<dbReference type="SUPFAM" id="SSF101874">
    <property type="entry name" value="YceI-like"/>
    <property type="match status" value="1"/>
</dbReference>
<feature type="signal peptide" evidence="1">
    <location>
        <begin position="1"/>
        <end position="22"/>
    </location>
</feature>
<evidence type="ECO:0000259" key="2">
    <source>
        <dbReference type="SMART" id="SM00867"/>
    </source>
</evidence>
<gene>
    <name evidence="3" type="ORF">AAV94_03535</name>
</gene>
<proteinExistence type="predicted"/>
<dbReference type="InterPro" id="IPR007372">
    <property type="entry name" value="Lipid/polyisoprenoid-bd_YceI"/>
</dbReference>
<name>A0A0U1Q1V6_9BURK</name>
<dbReference type="SMART" id="SM00867">
    <property type="entry name" value="YceI"/>
    <property type="match status" value="1"/>
</dbReference>
<evidence type="ECO:0000256" key="1">
    <source>
        <dbReference type="SAM" id="SignalP"/>
    </source>
</evidence>
<evidence type="ECO:0000313" key="4">
    <source>
        <dbReference type="Proteomes" id="UP000050580"/>
    </source>
</evidence>
<reference evidence="3 4" key="1">
    <citation type="submission" date="2015-05" db="EMBL/GenBank/DDBJ databases">
        <title>Draft genome sequence of Lampropedia sp. CT6, isolated from the microbial mat of a hot water spring, located at Manikaran, India.</title>
        <authorList>
            <person name="Tripathi C."/>
            <person name="Rani P."/>
            <person name="Mahato N.K."/>
            <person name="Lal R."/>
        </authorList>
    </citation>
    <scope>NUCLEOTIDE SEQUENCE [LARGE SCALE GENOMIC DNA]</scope>
    <source>
        <strain evidence="3 4">CT6</strain>
    </source>
</reference>
<sequence length="192" mass="20896">MRKILLTAAAAATFAAMAPAMAATYNIDPTHTFVTFEIDHMGTSTNRGRFDNIEGSIAFDRAAKTGKADITVHINSVDTGTPGFDKHLQSDDIFKAATHPVARFVSDEFVFDGDTLQAVKGQLTMLGQTHPVTLEAQKFNCYENRMLQGRETCGGDFVATIDRSLWGVDYGMSFGVPKEVKVIVQIEAAKVD</sequence>
<keyword evidence="1" id="KW-0732">Signal</keyword>
<keyword evidence="4" id="KW-1185">Reference proteome</keyword>
<dbReference type="RefSeq" id="WP_046740955.1">
    <property type="nucleotide sequence ID" value="NZ_LBNQ01000014.1"/>
</dbReference>
<dbReference type="InterPro" id="IPR036761">
    <property type="entry name" value="TTHA0802/YceI-like_sf"/>
</dbReference>
<protein>
    <recommendedName>
        <fullName evidence="2">Lipid/polyisoprenoid-binding YceI-like domain-containing protein</fullName>
    </recommendedName>
</protein>
<accession>A0A0U1Q1V6</accession>
<feature type="chain" id="PRO_5006713077" description="Lipid/polyisoprenoid-binding YceI-like domain-containing protein" evidence="1">
    <location>
        <begin position="23"/>
        <end position="192"/>
    </location>
</feature>
<dbReference type="PANTHER" id="PTHR34406">
    <property type="entry name" value="PROTEIN YCEI"/>
    <property type="match status" value="1"/>
</dbReference>
<dbReference type="EMBL" id="LBNQ01000014">
    <property type="protein sequence ID" value="KKW68732.1"/>
    <property type="molecule type" value="Genomic_DNA"/>
</dbReference>
<dbReference type="Gene3D" id="2.40.128.110">
    <property type="entry name" value="Lipid/polyisoprenoid-binding, YceI-like"/>
    <property type="match status" value="1"/>
</dbReference>
<dbReference type="Pfam" id="PF04264">
    <property type="entry name" value="YceI"/>
    <property type="match status" value="1"/>
</dbReference>
<dbReference type="PATRIC" id="fig|1610491.3.peg.754"/>
<dbReference type="PANTHER" id="PTHR34406:SF2">
    <property type="entry name" value="PERIPLASMIC PROTEIN"/>
    <property type="match status" value="1"/>
</dbReference>
<dbReference type="Proteomes" id="UP000050580">
    <property type="component" value="Unassembled WGS sequence"/>
</dbReference>
<evidence type="ECO:0000313" key="3">
    <source>
        <dbReference type="EMBL" id="KKW68732.1"/>
    </source>
</evidence>
<comment type="caution">
    <text evidence="3">The sequence shown here is derived from an EMBL/GenBank/DDBJ whole genome shotgun (WGS) entry which is preliminary data.</text>
</comment>
<dbReference type="STRING" id="1610491.AAV94_03535"/>
<organism evidence="3 4">
    <name type="scientific">Lampropedia cohaerens</name>
    <dbReference type="NCBI Taxonomy" id="1610491"/>
    <lineage>
        <taxon>Bacteria</taxon>
        <taxon>Pseudomonadati</taxon>
        <taxon>Pseudomonadota</taxon>
        <taxon>Betaproteobacteria</taxon>
        <taxon>Burkholderiales</taxon>
        <taxon>Comamonadaceae</taxon>
        <taxon>Lampropedia</taxon>
    </lineage>
</organism>
<feature type="domain" description="Lipid/polyisoprenoid-binding YceI-like" evidence="2">
    <location>
        <begin position="24"/>
        <end position="189"/>
    </location>
</feature>
<dbReference type="AlphaFoldDB" id="A0A0U1Q1V6"/>
<dbReference type="OrthoDB" id="9811006at2"/>